<dbReference type="SUPFAM" id="SSF52402">
    <property type="entry name" value="Adenine nucleotide alpha hydrolases-like"/>
    <property type="match status" value="1"/>
</dbReference>
<keyword evidence="5" id="KW-0436">Ligase</keyword>
<dbReference type="SUPFAM" id="SSF69864">
    <property type="entry name" value="Argininosuccinate synthetase, C-terminal domain"/>
    <property type="match status" value="1"/>
</dbReference>
<protein>
    <recommendedName>
        <fullName evidence="3">argininosuccinate synthase</fullName>
        <ecNumber evidence="3">6.3.4.5</ecNumber>
    </recommendedName>
    <alternativeName>
        <fullName evidence="9">Citrulline--aspartate ligase</fullName>
    </alternativeName>
</protein>
<evidence type="ECO:0000259" key="10">
    <source>
        <dbReference type="Pfam" id="PF00764"/>
    </source>
</evidence>
<dbReference type="PANTHER" id="PTHR11587">
    <property type="entry name" value="ARGININOSUCCINATE SYNTHASE"/>
    <property type="match status" value="1"/>
</dbReference>
<dbReference type="GO" id="GO:0000053">
    <property type="term" value="P:argininosuccinate metabolic process"/>
    <property type="evidence" value="ECO:0007669"/>
    <property type="project" value="TreeGrafter"/>
</dbReference>
<feature type="domain" description="Arginosuccinate synthase C-terminal" evidence="11">
    <location>
        <begin position="200"/>
        <end position="418"/>
    </location>
</feature>
<evidence type="ECO:0000256" key="9">
    <source>
        <dbReference type="ARBA" id="ARBA00029916"/>
    </source>
</evidence>
<comment type="pathway">
    <text evidence="1">Amino-acid biosynthesis; L-arginine biosynthesis; L-arginine from L-ornithine and carbamoyl phosphate: step 2/3.</text>
</comment>
<evidence type="ECO:0000256" key="3">
    <source>
        <dbReference type="ARBA" id="ARBA00012286"/>
    </source>
</evidence>
<dbReference type="EC" id="6.3.4.5" evidence="3"/>
<dbReference type="NCBIfam" id="NF001770">
    <property type="entry name" value="PRK00509.1"/>
    <property type="match status" value="1"/>
</dbReference>
<sequence length="429" mass="47783">MKGYRYLNSCYFLSPISFLPYRTKMAKEKVVLAYSGGLDTSIIIPWLKENYDYDVVACCVDVGQGTGETDGLREKAIASGACDLYLIDAREEYLRDYVYPTLKSGALYEGKYLLGTSHARPVIAKHLVEVAHKVGAVGVAHGATGKGNDQVRFELTVMALDPSLKIIAPWREWDIKSREDAIDYAEAHNVPVPCTKADLYSRDANLWHISHEGMDLELPSNEPQYDKLLKLSNTLEKAPDAAEYVTIHFEKGIPVSVNDKKLASIDLIAELNRLGGKHAVGILDLTEDRLVGMKSRGVYETPAGTILYKALDTLESLCLDRDTQAFKRQSAIRFSELVYDGKWFTPLREGMSAMFDSMAETVTGDVKLKLYKGNVVPAGTTSPYSLYNEDIASFGDSHELYNHHDAEGFIRLFGLPLRVRAMMIAKSKK</sequence>
<evidence type="ECO:0000256" key="8">
    <source>
        <dbReference type="ARBA" id="ARBA00022840"/>
    </source>
</evidence>
<evidence type="ECO:0000256" key="2">
    <source>
        <dbReference type="ARBA" id="ARBA00011881"/>
    </source>
</evidence>
<dbReference type="Gene3D" id="3.90.1260.10">
    <property type="entry name" value="Argininosuccinate synthetase, chain A, domain 2"/>
    <property type="match status" value="1"/>
</dbReference>
<dbReference type="Proteomes" id="UP000015354">
    <property type="component" value="Unassembled WGS sequence"/>
</dbReference>
<dbReference type="InterPro" id="IPR014729">
    <property type="entry name" value="Rossmann-like_a/b/a_fold"/>
</dbReference>
<dbReference type="GO" id="GO:0004055">
    <property type="term" value="F:argininosuccinate synthase activity"/>
    <property type="evidence" value="ECO:0007669"/>
    <property type="project" value="UniProtKB-EC"/>
</dbReference>
<gene>
    <name evidence="14" type="ORF">STCU_03835</name>
    <name evidence="13" type="ORF">STCU_12395</name>
</gene>
<organism evidence="13 15">
    <name type="scientific">Strigomonas culicis</name>
    <dbReference type="NCBI Taxonomy" id="28005"/>
    <lineage>
        <taxon>Eukaryota</taxon>
        <taxon>Discoba</taxon>
        <taxon>Euglenozoa</taxon>
        <taxon>Kinetoplastea</taxon>
        <taxon>Metakinetoplastina</taxon>
        <taxon>Trypanosomatida</taxon>
        <taxon>Trypanosomatidae</taxon>
        <taxon>Strigomonadinae</taxon>
        <taxon>Strigomonas</taxon>
    </lineage>
</organism>
<dbReference type="GO" id="GO:0005524">
    <property type="term" value="F:ATP binding"/>
    <property type="evidence" value="ECO:0007669"/>
    <property type="project" value="UniProtKB-KW"/>
</dbReference>
<dbReference type="InterPro" id="IPR018223">
    <property type="entry name" value="Arginosuc_synth_CS"/>
</dbReference>
<accession>S9TF63</accession>
<dbReference type="PROSITE" id="PS00565">
    <property type="entry name" value="ARGININOSUCCIN_SYN_2"/>
    <property type="match status" value="1"/>
</dbReference>
<dbReference type="InterPro" id="IPR048268">
    <property type="entry name" value="Arginosuc_syn_C"/>
</dbReference>
<evidence type="ECO:0000313" key="13">
    <source>
        <dbReference type="EMBL" id="EPY14983.1"/>
    </source>
</evidence>
<dbReference type="UniPathway" id="UPA00068">
    <property type="reaction ID" value="UER00113"/>
</dbReference>
<keyword evidence="8" id="KW-0067">ATP-binding</keyword>
<dbReference type="PANTHER" id="PTHR11587:SF2">
    <property type="entry name" value="ARGININOSUCCINATE SYNTHASE"/>
    <property type="match status" value="1"/>
</dbReference>
<evidence type="ECO:0000313" key="14">
    <source>
        <dbReference type="EMBL" id="EPY30868.1"/>
    </source>
</evidence>
<dbReference type="GO" id="GO:0006526">
    <property type="term" value="P:L-arginine biosynthetic process"/>
    <property type="evidence" value="ECO:0007669"/>
    <property type="project" value="UniProtKB-UniPathway"/>
</dbReference>
<name>S9TF63_9TRYP</name>
<dbReference type="EMBL" id="ATMH01012751">
    <property type="protein sequence ID" value="EPY14983.1"/>
    <property type="molecule type" value="Genomic_DNA"/>
</dbReference>
<keyword evidence="6" id="KW-0028">Amino-acid biosynthesis</keyword>
<reference evidence="12" key="1">
    <citation type="submission" date="2012-11" db="EMBL/GenBank/DDBJ databases">
        <title>Genomic Cooperation Between Trypanosomatids and Their Bacterial Endosymbionts in the Synthesis of Essential Amino Acids Heavily Influenced by Multiple Lateral Gene Transfer Events.</title>
        <authorList>
            <person name="Alves J.M.P."/>
            <person name="Klein C."/>
            <person name="Maia da Silva F."/>
            <person name="Costa Martins A.G."/>
            <person name="Serrano M.G."/>
            <person name="Buck G.A."/>
            <person name="Vasconcelos A.T.R."/>
            <person name="France-Sagot M."/>
            <person name="Teixeira M.M.G."/>
            <person name="Motta M.C.M."/>
            <person name="Camargo E.P."/>
        </authorList>
    </citation>
    <scope>NUCLEOTIDE SEQUENCE</scope>
</reference>
<reference evidence="13" key="3">
    <citation type="submission" date="2013-03" db="EMBL/GenBank/DDBJ databases">
        <authorList>
            <person name="Motta M.C.M."/>
            <person name="Martins A.C.A."/>
            <person name="Preta C.M.C.C."/>
            <person name="Silva R."/>
            <person name="de Souza S.S."/>
            <person name="Klein C.C."/>
            <person name="de Almeida L.G.P."/>
            <person name="Cunha O.L."/>
            <person name="Colabardini A.C."/>
            <person name="Lima B.A."/>
            <person name="Machado C.R."/>
            <person name="Soares C.M.A."/>
            <person name="de Menezes C.B.A."/>
            <person name="Bartolomeu D.C."/>
            <person name="Grisard E.C."/>
            <person name="Fantinatti-Garboggini F."/>
            <person name="Rodrigues-Luiz G.F."/>
            <person name="Wagner G."/>
            <person name="Goldman G.H."/>
            <person name="Fietto J.L.R."/>
            <person name="Ciapina L.P."/>
            <person name="Brocchi M."/>
            <person name="Elias M.C."/>
            <person name="Goldman M.H.S."/>
            <person name="Sagot M.-F."/>
            <person name="Pereira M."/>
            <person name="Stoco P.H."/>
            <person name="Teixeira S.M.R."/>
            <person name="de Mendonca-Neto R.P."/>
            <person name="Maciel T.E.F."/>
            <person name="Mendes T.A.O."/>
            <person name="Urmenyi T.P."/>
            <person name="Teixeira M.M.G."/>
            <person name="de Camargo E.F.P."/>
            <person name="de Sousa W."/>
            <person name="Schenkman S."/>
            <person name="de Vasconcelos A.T.R."/>
        </authorList>
    </citation>
    <scope>NUCLEOTIDE SEQUENCE</scope>
</reference>
<dbReference type="InterPro" id="IPR001518">
    <property type="entry name" value="Arginosuc_synth"/>
</dbReference>
<dbReference type="AlphaFoldDB" id="S9TF63"/>
<dbReference type="HAMAP" id="MF_00005">
    <property type="entry name" value="Arg_succ_synth_type1"/>
    <property type="match status" value="1"/>
</dbReference>
<dbReference type="CDD" id="cd01999">
    <property type="entry name" value="ASS"/>
    <property type="match status" value="1"/>
</dbReference>
<dbReference type="NCBIfam" id="TIGR00032">
    <property type="entry name" value="argG"/>
    <property type="match status" value="1"/>
</dbReference>
<feature type="domain" description="Arginosuccinate synthase-like N-terminal" evidence="10">
    <location>
        <begin position="29"/>
        <end position="191"/>
    </location>
</feature>
<reference evidence="13 15" key="2">
    <citation type="journal article" date="2013" name="PLoS ONE">
        <title>Predicting the Proteins of Angomonas deanei, Strigomonas culicis and Their Respective Endosymbionts Reveals New Aspects of the Trypanosomatidae Family.</title>
        <authorList>
            <person name="Motta M.C."/>
            <person name="Martins A.C."/>
            <person name="de Souza S.S."/>
            <person name="Catta-Preta C.M."/>
            <person name="Silva R."/>
            <person name="Klein C.C."/>
            <person name="de Almeida L.G."/>
            <person name="de Lima Cunha O."/>
            <person name="Ciapina L.P."/>
            <person name="Brocchi M."/>
            <person name="Colabardini A.C."/>
            <person name="de Araujo Lima B."/>
            <person name="Machado C.R."/>
            <person name="de Almeida Soares C.M."/>
            <person name="Probst C.M."/>
            <person name="de Menezes C.B."/>
            <person name="Thompson C.E."/>
            <person name="Bartholomeu D.C."/>
            <person name="Gradia D.F."/>
            <person name="Pavoni D.P."/>
            <person name="Grisard E.C."/>
            <person name="Fantinatti-Garboggini F."/>
            <person name="Marchini F.K."/>
            <person name="Rodrigues-Luiz G.F."/>
            <person name="Wagner G."/>
            <person name="Goldman G.H."/>
            <person name="Fietto J.L."/>
            <person name="Elias M.C."/>
            <person name="Goldman M.H."/>
            <person name="Sagot M.F."/>
            <person name="Pereira M."/>
            <person name="Stoco P.H."/>
            <person name="de Mendonca-Neto R.P."/>
            <person name="Teixeira S.M."/>
            <person name="Maciel T.E."/>
            <person name="de Oliveira Mendes T.A."/>
            <person name="Urmenyi T.P."/>
            <person name="de Souza W."/>
            <person name="Schenkman S."/>
            <person name="de Vasconcelos A.T."/>
        </authorList>
    </citation>
    <scope>NUCLEOTIDE SEQUENCE [LARGE SCALE GENOMIC DNA]</scope>
</reference>
<proteinExistence type="inferred from homology"/>
<evidence type="ECO:0000256" key="4">
    <source>
        <dbReference type="ARBA" id="ARBA00022571"/>
    </source>
</evidence>
<dbReference type="Gene3D" id="1.20.5.470">
    <property type="entry name" value="Single helix bin"/>
    <property type="match status" value="1"/>
</dbReference>
<dbReference type="Gene3D" id="3.40.50.620">
    <property type="entry name" value="HUPs"/>
    <property type="match status" value="1"/>
</dbReference>
<keyword evidence="4" id="KW-0055">Arginine biosynthesis</keyword>
<dbReference type="GO" id="GO:0000050">
    <property type="term" value="P:urea cycle"/>
    <property type="evidence" value="ECO:0007669"/>
    <property type="project" value="TreeGrafter"/>
</dbReference>
<keyword evidence="15" id="KW-1185">Reference proteome</keyword>
<dbReference type="FunFam" id="3.40.50.620:FF:000019">
    <property type="entry name" value="Argininosuccinate synthase"/>
    <property type="match status" value="1"/>
</dbReference>
<dbReference type="EMBL" id="KC140156">
    <property type="protein sequence ID" value="AGT02404.1"/>
    <property type="molecule type" value="Genomic_DNA"/>
</dbReference>
<dbReference type="InterPro" id="IPR024074">
    <property type="entry name" value="AS_cat/multimer_dom_body"/>
</dbReference>
<dbReference type="InterPro" id="IPR023434">
    <property type="entry name" value="Arginosuc_synth_type_1_subfam"/>
</dbReference>
<dbReference type="Pfam" id="PF00764">
    <property type="entry name" value="Arginosuc_synth"/>
    <property type="match status" value="1"/>
</dbReference>
<evidence type="ECO:0000313" key="12">
    <source>
        <dbReference type="EMBL" id="AGT02404.1"/>
    </source>
</evidence>
<keyword evidence="7" id="KW-0547">Nucleotide-binding</keyword>
<dbReference type="InterPro" id="IPR048267">
    <property type="entry name" value="Arginosuc_syn_N"/>
</dbReference>
<evidence type="ECO:0000256" key="7">
    <source>
        <dbReference type="ARBA" id="ARBA00022741"/>
    </source>
</evidence>
<evidence type="ECO:0000256" key="1">
    <source>
        <dbReference type="ARBA" id="ARBA00004967"/>
    </source>
</evidence>
<evidence type="ECO:0000259" key="11">
    <source>
        <dbReference type="Pfam" id="PF20979"/>
    </source>
</evidence>
<dbReference type="EMBL" id="ATMH01003835">
    <property type="protein sequence ID" value="EPY30868.1"/>
    <property type="molecule type" value="Genomic_DNA"/>
</dbReference>
<comment type="subunit">
    <text evidence="2">Homotetramer.</text>
</comment>
<dbReference type="PROSITE" id="PS00564">
    <property type="entry name" value="ARGININOSUCCIN_SYN_1"/>
    <property type="match status" value="1"/>
</dbReference>
<dbReference type="FunFam" id="3.90.1260.10:FF:000007">
    <property type="entry name" value="Argininosuccinate synthase"/>
    <property type="match status" value="1"/>
</dbReference>
<evidence type="ECO:0000256" key="5">
    <source>
        <dbReference type="ARBA" id="ARBA00022598"/>
    </source>
</evidence>
<dbReference type="Pfam" id="PF20979">
    <property type="entry name" value="Arginosuc_syn_C"/>
    <property type="match status" value="1"/>
</dbReference>
<evidence type="ECO:0000256" key="6">
    <source>
        <dbReference type="ARBA" id="ARBA00022605"/>
    </source>
</evidence>
<dbReference type="GO" id="GO:0005737">
    <property type="term" value="C:cytoplasm"/>
    <property type="evidence" value="ECO:0007669"/>
    <property type="project" value="TreeGrafter"/>
</dbReference>
<dbReference type="OrthoDB" id="1688907at2759"/>
<evidence type="ECO:0000313" key="15">
    <source>
        <dbReference type="Proteomes" id="UP000015354"/>
    </source>
</evidence>